<feature type="region of interest" description="Disordered" evidence="1">
    <location>
        <begin position="1"/>
        <end position="55"/>
    </location>
</feature>
<feature type="compositionally biased region" description="Polar residues" evidence="1">
    <location>
        <begin position="170"/>
        <end position="183"/>
    </location>
</feature>
<keyword evidence="3" id="KW-1185">Reference proteome</keyword>
<dbReference type="EMBL" id="JACHMD010000001">
    <property type="protein sequence ID" value="MBB4666624.1"/>
    <property type="molecule type" value="Genomic_DNA"/>
</dbReference>
<protein>
    <submittedName>
        <fullName evidence="2">ElaB/YqjD/DUF883 family membrane-anchored ribosome-binding protein</fullName>
    </submittedName>
</protein>
<accession>A0A7W7FKR3</accession>
<gene>
    <name evidence="2" type="ORF">BKA24_001333</name>
</gene>
<evidence type="ECO:0000313" key="2">
    <source>
        <dbReference type="EMBL" id="MBB4666624.1"/>
    </source>
</evidence>
<dbReference type="AlphaFoldDB" id="A0A7W7FKR3"/>
<sequence length="263" mass="26278">MSVGNAPAGYGEPDAGSGKVDTAKQEAAAVKDTATDAAKNVAHTAKDEAASVAGEAKSQLKDLYAQSRTELGDQAATQQARLATGLKSMGDELGSMARNSEGGGVATDIVQQIATRVSDAASWLDTRDPASVLDEVKRFARKRPLVFIAGAAIAGLVAGRLVRAVASNQHDAGQDSAGVSTTPAVPAIAPASTPAGTTPAASATGVGYGAATTTPADPLGGGPANTASAPAALDAEETPLYSESAASFDQARQEAPNERNDTF</sequence>
<feature type="compositionally biased region" description="Low complexity" evidence="1">
    <location>
        <begin position="186"/>
        <end position="216"/>
    </location>
</feature>
<comment type="caution">
    <text evidence="2">The sequence shown here is derived from an EMBL/GenBank/DDBJ whole genome shotgun (WGS) entry which is preliminary data.</text>
</comment>
<reference evidence="2 3" key="1">
    <citation type="submission" date="2020-08" db="EMBL/GenBank/DDBJ databases">
        <title>Sequencing the genomes of 1000 actinobacteria strains.</title>
        <authorList>
            <person name="Klenk H.-P."/>
        </authorList>
    </citation>
    <scope>NUCLEOTIDE SEQUENCE [LARGE SCALE GENOMIC DNA]</scope>
    <source>
        <strain evidence="2 3">DSM 24947</strain>
    </source>
</reference>
<dbReference type="Proteomes" id="UP000573729">
    <property type="component" value="Unassembled WGS sequence"/>
</dbReference>
<feature type="compositionally biased region" description="Basic and acidic residues" evidence="1">
    <location>
        <begin position="251"/>
        <end position="263"/>
    </location>
</feature>
<evidence type="ECO:0000256" key="1">
    <source>
        <dbReference type="SAM" id="MobiDB-lite"/>
    </source>
</evidence>
<organism evidence="2 3">
    <name type="scientific">Microbacterium marinum</name>
    <dbReference type="NCBI Taxonomy" id="421115"/>
    <lineage>
        <taxon>Bacteria</taxon>
        <taxon>Bacillati</taxon>
        <taxon>Actinomycetota</taxon>
        <taxon>Actinomycetes</taxon>
        <taxon>Micrococcales</taxon>
        <taxon>Microbacteriaceae</taxon>
        <taxon>Microbacterium</taxon>
    </lineage>
</organism>
<evidence type="ECO:0000313" key="3">
    <source>
        <dbReference type="Proteomes" id="UP000573729"/>
    </source>
</evidence>
<feature type="compositionally biased region" description="Low complexity" evidence="1">
    <location>
        <begin position="27"/>
        <end position="39"/>
    </location>
</feature>
<dbReference type="RefSeq" id="WP_184216337.1">
    <property type="nucleotide sequence ID" value="NZ_JACHMD010000001.1"/>
</dbReference>
<feature type="region of interest" description="Disordered" evidence="1">
    <location>
        <begin position="170"/>
        <end position="263"/>
    </location>
</feature>
<name>A0A7W7FKR3_9MICO</name>
<proteinExistence type="predicted"/>